<evidence type="ECO:0000256" key="5">
    <source>
        <dbReference type="ARBA" id="ARBA00022771"/>
    </source>
</evidence>
<evidence type="ECO:0000256" key="7">
    <source>
        <dbReference type="ARBA" id="ARBA00023015"/>
    </source>
</evidence>
<dbReference type="GO" id="GO:0005634">
    <property type="term" value="C:nucleus"/>
    <property type="evidence" value="ECO:0007669"/>
    <property type="project" value="UniProtKB-SubCell"/>
</dbReference>
<evidence type="ECO:0000313" key="14">
    <source>
        <dbReference type="Proteomes" id="UP000261540"/>
    </source>
</evidence>
<sequence>MDRAALHSQLASVMEVLANAAVAEICKLVDDGYALLRLQVTQAQRENRALKRRIQLLEPGPAREPGSAGSCSGDAAVESREGRPFGRQKRGRGDSEDGGLPPCNMEQSADMEEDAGPESLLIKEERLEEDLERASLHGDLDLRAEKVTVGAAVRNLDPVINTASPKASKGHEEFTEHHGSHRCLSEVSGLETVLKAEPERASGRKVLQHSASEQSTGRLASLYCDYTAYSRRGHLRTFFAHGVDETDADDPSCSYATEMDSEGLSFHSELQHISAAEDAGDSVSVGSADMKPELVMVDSVPEDAEADVCSAWDGDALPAAAVYAARSHDKGEGRGDRKQRESVFDTCPPRVPMTVSESVGESRSDAIDMNGFLPCEASLITPKDIKTQSRMGAREKLFVCTICGKAFNRPKKVEIHLRVHTGEKPFRCTLCGKWFAESGNLKKHQRVHTGEKPFSCAHCGRRFAWIRNLKTHQQRNHM</sequence>
<keyword evidence="14" id="KW-1185">Reference proteome</keyword>
<dbReference type="FunFam" id="3.30.160.60:FF:000193">
    <property type="entry name" value="Zinc finger protein 300"/>
    <property type="match status" value="1"/>
</dbReference>
<evidence type="ECO:0000256" key="1">
    <source>
        <dbReference type="ARBA" id="ARBA00004123"/>
    </source>
</evidence>
<keyword evidence="5 10" id="KW-0863">Zinc-finger</keyword>
<protein>
    <submittedName>
        <fullName evidence="13">Ras-responsive element-binding protein 1-like</fullName>
    </submittedName>
</protein>
<dbReference type="GO" id="GO:0000981">
    <property type="term" value="F:DNA-binding transcription factor activity, RNA polymerase II-specific"/>
    <property type="evidence" value="ECO:0007669"/>
    <property type="project" value="TreeGrafter"/>
</dbReference>
<dbReference type="KEGG" id="pki:111861065"/>
<dbReference type="SMART" id="SM00355">
    <property type="entry name" value="ZnF_C2H2"/>
    <property type="match status" value="3"/>
</dbReference>
<reference evidence="13" key="1">
    <citation type="submission" date="2025-08" db="UniProtKB">
        <authorList>
            <consortium name="Ensembl"/>
        </authorList>
    </citation>
    <scope>IDENTIFICATION</scope>
</reference>
<keyword evidence="8" id="KW-0804">Transcription</keyword>
<dbReference type="Proteomes" id="UP000261540">
    <property type="component" value="Unplaced"/>
</dbReference>
<feature type="region of interest" description="Disordered" evidence="11">
    <location>
        <begin position="57"/>
        <end position="116"/>
    </location>
</feature>
<dbReference type="FunFam" id="3.30.160.60:FF:000110">
    <property type="entry name" value="Zinc finger protein-like"/>
    <property type="match status" value="1"/>
</dbReference>
<dbReference type="GO" id="GO:0000978">
    <property type="term" value="F:RNA polymerase II cis-regulatory region sequence-specific DNA binding"/>
    <property type="evidence" value="ECO:0007669"/>
    <property type="project" value="TreeGrafter"/>
</dbReference>
<dbReference type="GeneID" id="111861065"/>
<dbReference type="InterPro" id="IPR036236">
    <property type="entry name" value="Znf_C2H2_sf"/>
</dbReference>
<dbReference type="Pfam" id="PF13894">
    <property type="entry name" value="zf-C2H2_4"/>
    <property type="match status" value="1"/>
</dbReference>
<evidence type="ECO:0000256" key="9">
    <source>
        <dbReference type="ARBA" id="ARBA00023242"/>
    </source>
</evidence>
<dbReference type="AlphaFoldDB" id="A0A3B3T1N2"/>
<keyword evidence="6" id="KW-0862">Zinc</keyword>
<feature type="domain" description="C2H2-type" evidence="12">
    <location>
        <begin position="398"/>
        <end position="425"/>
    </location>
</feature>
<feature type="domain" description="C2H2-type" evidence="12">
    <location>
        <begin position="454"/>
        <end position="478"/>
    </location>
</feature>
<accession>A0A3B3T1N2</accession>
<evidence type="ECO:0000256" key="6">
    <source>
        <dbReference type="ARBA" id="ARBA00022833"/>
    </source>
</evidence>
<feature type="region of interest" description="Disordered" evidence="11">
    <location>
        <begin position="327"/>
        <end position="360"/>
    </location>
</feature>
<keyword evidence="9" id="KW-0539">Nucleus</keyword>
<dbReference type="Ensembl" id="ENSPKIT00000017340.1">
    <property type="protein sequence ID" value="ENSPKIP00000036393.1"/>
    <property type="gene ID" value="ENSPKIG00000014984.1"/>
</dbReference>
<keyword evidence="4" id="KW-0677">Repeat</keyword>
<keyword evidence="7" id="KW-0805">Transcription regulation</keyword>
<dbReference type="OrthoDB" id="427030at2759"/>
<dbReference type="PROSITE" id="PS00028">
    <property type="entry name" value="ZINC_FINGER_C2H2_1"/>
    <property type="match status" value="3"/>
</dbReference>
<dbReference type="GO" id="GO:0008270">
    <property type="term" value="F:zinc ion binding"/>
    <property type="evidence" value="ECO:0007669"/>
    <property type="project" value="UniProtKB-KW"/>
</dbReference>
<dbReference type="PANTHER" id="PTHR23235">
    <property type="entry name" value="KRUEPPEL-LIKE TRANSCRIPTION FACTOR"/>
    <property type="match status" value="1"/>
</dbReference>
<evidence type="ECO:0000259" key="12">
    <source>
        <dbReference type="PROSITE" id="PS50157"/>
    </source>
</evidence>
<evidence type="ECO:0000313" key="13">
    <source>
        <dbReference type="Ensembl" id="ENSPKIP00000036393.1"/>
    </source>
</evidence>
<name>A0A3B3T1N2_9TELE</name>
<proteinExistence type="inferred from homology"/>
<comment type="similarity">
    <text evidence="2">Belongs to the krueppel C2H2-type zinc-finger protein family.</text>
</comment>
<organism evidence="13 14">
    <name type="scientific">Paramormyrops kingsleyae</name>
    <dbReference type="NCBI Taxonomy" id="1676925"/>
    <lineage>
        <taxon>Eukaryota</taxon>
        <taxon>Metazoa</taxon>
        <taxon>Chordata</taxon>
        <taxon>Craniata</taxon>
        <taxon>Vertebrata</taxon>
        <taxon>Euteleostomi</taxon>
        <taxon>Actinopterygii</taxon>
        <taxon>Neopterygii</taxon>
        <taxon>Teleostei</taxon>
        <taxon>Osteoglossocephala</taxon>
        <taxon>Osteoglossomorpha</taxon>
        <taxon>Osteoglossiformes</taxon>
        <taxon>Mormyridae</taxon>
        <taxon>Paramormyrops</taxon>
    </lineage>
</organism>
<dbReference type="SUPFAM" id="SSF57667">
    <property type="entry name" value="beta-beta-alpha zinc fingers"/>
    <property type="match status" value="2"/>
</dbReference>
<dbReference type="RefSeq" id="XP_023701141.1">
    <property type="nucleotide sequence ID" value="XM_023845373.2"/>
</dbReference>
<feature type="compositionally biased region" description="Basic and acidic residues" evidence="11">
    <location>
        <begin position="327"/>
        <end position="343"/>
    </location>
</feature>
<dbReference type="PROSITE" id="PS50157">
    <property type="entry name" value="ZINC_FINGER_C2H2_2"/>
    <property type="match status" value="3"/>
</dbReference>
<evidence type="ECO:0000256" key="10">
    <source>
        <dbReference type="PROSITE-ProRule" id="PRU00042"/>
    </source>
</evidence>
<feature type="domain" description="C2H2-type" evidence="12">
    <location>
        <begin position="426"/>
        <end position="453"/>
    </location>
</feature>
<evidence type="ECO:0000256" key="3">
    <source>
        <dbReference type="ARBA" id="ARBA00022723"/>
    </source>
</evidence>
<dbReference type="InterPro" id="IPR013087">
    <property type="entry name" value="Znf_C2H2_type"/>
</dbReference>
<dbReference type="FunFam" id="3.30.160.60:FF:002343">
    <property type="entry name" value="Zinc finger protein 33A"/>
    <property type="match status" value="1"/>
</dbReference>
<evidence type="ECO:0000256" key="11">
    <source>
        <dbReference type="SAM" id="MobiDB-lite"/>
    </source>
</evidence>
<evidence type="ECO:0000256" key="2">
    <source>
        <dbReference type="ARBA" id="ARBA00006991"/>
    </source>
</evidence>
<dbReference type="GeneTree" id="ENSGT01150000286953"/>
<dbReference type="Pfam" id="PF00096">
    <property type="entry name" value="zf-C2H2"/>
    <property type="match status" value="1"/>
</dbReference>
<dbReference type="PANTHER" id="PTHR23235:SF120">
    <property type="entry name" value="KRUPPEL-LIKE FACTOR 15"/>
    <property type="match status" value="1"/>
</dbReference>
<evidence type="ECO:0000256" key="4">
    <source>
        <dbReference type="ARBA" id="ARBA00022737"/>
    </source>
</evidence>
<keyword evidence="3" id="KW-0479">Metal-binding</keyword>
<comment type="subcellular location">
    <subcellularLocation>
        <location evidence="1">Nucleus</location>
    </subcellularLocation>
</comment>
<reference evidence="13" key="2">
    <citation type="submission" date="2025-09" db="UniProtKB">
        <authorList>
            <consortium name="Ensembl"/>
        </authorList>
    </citation>
    <scope>IDENTIFICATION</scope>
</reference>
<dbReference type="Gene3D" id="3.30.160.60">
    <property type="entry name" value="Classic Zinc Finger"/>
    <property type="match status" value="3"/>
</dbReference>
<evidence type="ECO:0000256" key="8">
    <source>
        <dbReference type="ARBA" id="ARBA00023163"/>
    </source>
</evidence>